<dbReference type="AlphaFoldDB" id="A0A9R1WSI0"/>
<evidence type="ECO:0000313" key="3">
    <source>
        <dbReference type="Proteomes" id="UP000235145"/>
    </source>
</evidence>
<proteinExistence type="predicted"/>
<reference evidence="2 3" key="1">
    <citation type="journal article" date="2017" name="Nat. Commun.">
        <title>Genome assembly with in vitro proximity ligation data and whole-genome triplication in lettuce.</title>
        <authorList>
            <person name="Reyes-Chin-Wo S."/>
            <person name="Wang Z."/>
            <person name="Yang X."/>
            <person name="Kozik A."/>
            <person name="Arikit S."/>
            <person name="Song C."/>
            <person name="Xia L."/>
            <person name="Froenicke L."/>
            <person name="Lavelle D.O."/>
            <person name="Truco M.J."/>
            <person name="Xia R."/>
            <person name="Zhu S."/>
            <person name="Xu C."/>
            <person name="Xu H."/>
            <person name="Xu X."/>
            <person name="Cox K."/>
            <person name="Korf I."/>
            <person name="Meyers B.C."/>
            <person name="Michelmore R.W."/>
        </authorList>
    </citation>
    <scope>NUCLEOTIDE SEQUENCE [LARGE SCALE GENOMIC DNA]</scope>
    <source>
        <strain evidence="3">cv. Salinas</strain>
        <tissue evidence="2">Seedlings</tissue>
    </source>
</reference>
<dbReference type="Proteomes" id="UP000235145">
    <property type="component" value="Unassembled WGS sequence"/>
</dbReference>
<evidence type="ECO:0000313" key="2">
    <source>
        <dbReference type="EMBL" id="KAJ0228075.1"/>
    </source>
</evidence>
<dbReference type="Pfam" id="PF25968">
    <property type="entry name" value="CALS1"/>
    <property type="match status" value="1"/>
</dbReference>
<organism evidence="2 3">
    <name type="scientific">Lactuca sativa</name>
    <name type="common">Garden lettuce</name>
    <dbReference type="NCBI Taxonomy" id="4236"/>
    <lineage>
        <taxon>Eukaryota</taxon>
        <taxon>Viridiplantae</taxon>
        <taxon>Streptophyta</taxon>
        <taxon>Embryophyta</taxon>
        <taxon>Tracheophyta</taxon>
        <taxon>Spermatophyta</taxon>
        <taxon>Magnoliopsida</taxon>
        <taxon>eudicotyledons</taxon>
        <taxon>Gunneridae</taxon>
        <taxon>Pentapetalae</taxon>
        <taxon>asterids</taxon>
        <taxon>campanulids</taxon>
        <taxon>Asterales</taxon>
        <taxon>Asteraceae</taxon>
        <taxon>Cichorioideae</taxon>
        <taxon>Cichorieae</taxon>
        <taxon>Lactucinae</taxon>
        <taxon>Lactuca</taxon>
    </lineage>
</organism>
<accession>A0A9R1WSI0</accession>
<dbReference type="EMBL" id="NBSK02000001">
    <property type="protein sequence ID" value="KAJ0228075.1"/>
    <property type="molecule type" value="Genomic_DNA"/>
</dbReference>
<dbReference type="PANTHER" id="PTHR12741:SF47">
    <property type="entry name" value="CALLOSE SYNTHASE 9"/>
    <property type="match status" value="1"/>
</dbReference>
<keyword evidence="3" id="KW-1185">Reference proteome</keyword>
<dbReference type="OrthoDB" id="1880850at2759"/>
<dbReference type="PANTHER" id="PTHR12741">
    <property type="entry name" value="LYST-INTERACTING PROTEIN LIP5 DOPAMINE RESPONSIVE PROTEIN DRG-1"/>
    <property type="match status" value="1"/>
</dbReference>
<evidence type="ECO:0000259" key="1">
    <source>
        <dbReference type="Pfam" id="PF25968"/>
    </source>
</evidence>
<sequence>MCKSSLKVTGQILVKDKFDAARFSPFWNEIVKNLREEDYITNLEMELLQMPKNTGTVPMVQWPLFVLASKLFLAKDIAGESDTQDELWDRISRDDYMQYAVEECFYTIKLILTLIFDKEGNEWVERIYDDIKASIVQRTIHFDFQLKKLSLVMQKVTALTGILKEGGSPESLNSQRDHINFKTSKGNRTYQRDHINFKTSIGNRTYQRDHLLNMKENWGKPKGFGYWCS</sequence>
<feature type="domain" description="Callose synthase helical" evidence="1">
    <location>
        <begin position="63"/>
        <end position="170"/>
    </location>
</feature>
<dbReference type="InterPro" id="IPR058851">
    <property type="entry name" value="CALS1_helical"/>
</dbReference>
<comment type="caution">
    <text evidence="2">The sequence shown here is derived from an EMBL/GenBank/DDBJ whole genome shotgun (WGS) entry which is preliminary data.</text>
</comment>
<name>A0A9R1WSI0_LACSA</name>
<gene>
    <name evidence="2" type="ORF">LSAT_V11C100037700</name>
</gene>
<protein>
    <recommendedName>
        <fullName evidence="1">Callose synthase helical domain-containing protein</fullName>
    </recommendedName>
</protein>